<reference evidence="1 2" key="1">
    <citation type="submission" date="2017-09" db="EMBL/GenBank/DDBJ databases">
        <title>Large-scale bioinformatics analysis of Bacillus genomes uncovers conserved roles of natural products in bacterial physiology.</title>
        <authorList>
            <consortium name="Agbiome Team Llc"/>
            <person name="Bleich R.M."/>
            <person name="Grubbs K.J."/>
            <person name="Santa Maria K.C."/>
            <person name="Allen S.E."/>
            <person name="Farag S."/>
            <person name="Shank E.A."/>
            <person name="Bowers A."/>
        </authorList>
    </citation>
    <scope>NUCLEOTIDE SEQUENCE [LARGE SCALE GENOMIC DNA]</scope>
    <source>
        <strain evidence="1 2">AFS094940</strain>
    </source>
</reference>
<dbReference type="EMBL" id="NVMD01000002">
    <property type="protein sequence ID" value="PED16428.1"/>
    <property type="molecule type" value="Genomic_DNA"/>
</dbReference>
<accession>A0A9X6U4W3</accession>
<dbReference type="AlphaFoldDB" id="A0A9X6U4W3"/>
<dbReference type="RefSeq" id="WP_097877078.1">
    <property type="nucleotide sequence ID" value="NZ_JAUORE010000003.1"/>
</dbReference>
<protein>
    <submittedName>
        <fullName evidence="1">Uncharacterized protein</fullName>
    </submittedName>
</protein>
<comment type="caution">
    <text evidence="1">The sequence shown here is derived from an EMBL/GenBank/DDBJ whole genome shotgun (WGS) entry which is preliminary data.</text>
</comment>
<sequence>MEYKLVEYKDLGTGNGVGERNAGVAFNLVRATVGGSGLFTKANADGYLMTSTIQSVEVIDGKIHISTRNSLYIFEPITFTPPFAG</sequence>
<dbReference type="Proteomes" id="UP000220127">
    <property type="component" value="Unassembled WGS sequence"/>
</dbReference>
<evidence type="ECO:0000313" key="2">
    <source>
        <dbReference type="Proteomes" id="UP000220127"/>
    </source>
</evidence>
<organism evidence="1 2">
    <name type="scientific">Bacillus thuringiensis</name>
    <dbReference type="NCBI Taxonomy" id="1428"/>
    <lineage>
        <taxon>Bacteria</taxon>
        <taxon>Bacillati</taxon>
        <taxon>Bacillota</taxon>
        <taxon>Bacilli</taxon>
        <taxon>Bacillales</taxon>
        <taxon>Bacillaceae</taxon>
        <taxon>Bacillus</taxon>
        <taxon>Bacillus cereus group</taxon>
    </lineage>
</organism>
<evidence type="ECO:0000313" key="1">
    <source>
        <dbReference type="EMBL" id="PED16428.1"/>
    </source>
</evidence>
<name>A0A9X6U4W3_BACTU</name>
<proteinExistence type="predicted"/>
<gene>
    <name evidence="1" type="ORF">CON01_00840</name>
</gene>